<feature type="binding site" evidence="9">
    <location>
        <position position="79"/>
    </location>
    <ligand>
        <name>anthranilate</name>
        <dbReference type="ChEBI" id="CHEBI:16567"/>
        <label>1</label>
    </ligand>
</feature>
<dbReference type="OrthoDB" id="9806430at2"/>
<evidence type="ECO:0000313" key="12">
    <source>
        <dbReference type="EMBL" id="OOS07169.1"/>
    </source>
</evidence>
<keyword evidence="4 9" id="KW-0808">Transferase</keyword>
<feature type="binding site" evidence="9">
    <location>
        <begin position="107"/>
        <end position="115"/>
    </location>
    <ligand>
        <name>5-phospho-alpha-D-ribose 1-diphosphate</name>
        <dbReference type="ChEBI" id="CHEBI:58017"/>
    </ligand>
</feature>
<feature type="binding site" evidence="9">
    <location>
        <position position="91"/>
    </location>
    <ligand>
        <name>Mg(2+)</name>
        <dbReference type="ChEBI" id="CHEBI:18420"/>
        <label>1</label>
    </ligand>
</feature>
<feature type="binding site" evidence="9">
    <location>
        <position position="79"/>
    </location>
    <ligand>
        <name>5-phospho-alpha-D-ribose 1-diphosphate</name>
        <dbReference type="ChEBI" id="CHEBI:58017"/>
    </ligand>
</feature>
<evidence type="ECO:0000256" key="6">
    <source>
        <dbReference type="ARBA" id="ARBA00023141"/>
    </source>
</evidence>
<feature type="binding site" evidence="9">
    <location>
        <position position="110"/>
    </location>
    <ligand>
        <name>anthranilate</name>
        <dbReference type="ChEBI" id="CHEBI:16567"/>
        <label>1</label>
    </ligand>
</feature>
<evidence type="ECO:0000256" key="4">
    <source>
        <dbReference type="ARBA" id="ARBA00022679"/>
    </source>
</evidence>
<dbReference type="Gene3D" id="1.20.970.10">
    <property type="entry name" value="Transferase, Pyrimidine Nucleoside Phosphorylase, Chain C"/>
    <property type="match status" value="1"/>
</dbReference>
<keyword evidence="9" id="KW-0479">Metal-binding</keyword>
<evidence type="ECO:0000256" key="5">
    <source>
        <dbReference type="ARBA" id="ARBA00022822"/>
    </source>
</evidence>
<comment type="catalytic activity">
    <reaction evidence="7 9">
        <text>N-(5-phospho-beta-D-ribosyl)anthranilate + diphosphate = 5-phospho-alpha-D-ribose 1-diphosphate + anthranilate</text>
        <dbReference type="Rhea" id="RHEA:11768"/>
        <dbReference type="ChEBI" id="CHEBI:16567"/>
        <dbReference type="ChEBI" id="CHEBI:18277"/>
        <dbReference type="ChEBI" id="CHEBI:33019"/>
        <dbReference type="ChEBI" id="CHEBI:58017"/>
        <dbReference type="EC" id="2.4.2.18"/>
    </reaction>
</comment>
<dbReference type="NCBIfam" id="TIGR01245">
    <property type="entry name" value="trpD"/>
    <property type="match status" value="1"/>
</dbReference>
<organism evidence="12 13">
    <name type="scientific">[Haemophilus] felis</name>
    <dbReference type="NCBI Taxonomy" id="123822"/>
    <lineage>
        <taxon>Bacteria</taxon>
        <taxon>Pseudomonadati</taxon>
        <taxon>Pseudomonadota</taxon>
        <taxon>Gammaproteobacteria</taxon>
        <taxon>Pasteurellales</taxon>
        <taxon>Pasteurellaceae</taxon>
    </lineage>
</organism>
<dbReference type="Pfam" id="PF02885">
    <property type="entry name" value="Glycos_trans_3N"/>
    <property type="match status" value="1"/>
</dbReference>
<evidence type="ECO:0000259" key="10">
    <source>
        <dbReference type="Pfam" id="PF00591"/>
    </source>
</evidence>
<evidence type="ECO:0000313" key="13">
    <source>
        <dbReference type="Proteomes" id="UP000190023"/>
    </source>
</evidence>
<evidence type="ECO:0000256" key="2">
    <source>
        <dbReference type="ARBA" id="ARBA00022605"/>
    </source>
</evidence>
<dbReference type="HAMAP" id="MF_00211">
    <property type="entry name" value="TrpD"/>
    <property type="match status" value="1"/>
</dbReference>
<accession>A0A1T0BB73</accession>
<comment type="caution">
    <text evidence="9">Lacks conserved residue(s) required for the propagation of feature annotation.</text>
</comment>
<feature type="binding site" evidence="9">
    <location>
        <position position="87"/>
    </location>
    <ligand>
        <name>5-phospho-alpha-D-ribose 1-diphosphate</name>
        <dbReference type="ChEBI" id="CHEBI:58017"/>
    </ligand>
</feature>
<feature type="binding site" evidence="9">
    <location>
        <begin position="89"/>
        <end position="92"/>
    </location>
    <ligand>
        <name>5-phospho-alpha-D-ribose 1-diphosphate</name>
        <dbReference type="ChEBI" id="CHEBI:58017"/>
    </ligand>
</feature>
<dbReference type="SUPFAM" id="SSF52418">
    <property type="entry name" value="Nucleoside phosphorylase/phosphoribosyltransferase catalytic domain"/>
    <property type="match status" value="1"/>
</dbReference>
<dbReference type="PANTHER" id="PTHR43285">
    <property type="entry name" value="ANTHRANILATE PHOSPHORIBOSYLTRANSFERASE"/>
    <property type="match status" value="1"/>
</dbReference>
<dbReference type="Gene3D" id="3.40.1030.10">
    <property type="entry name" value="Nucleoside phosphorylase/phosphoribosyltransferase catalytic domain"/>
    <property type="match status" value="1"/>
</dbReference>
<keyword evidence="6 9" id="KW-0057">Aromatic amino acid biosynthesis</keyword>
<dbReference type="Proteomes" id="UP000190023">
    <property type="component" value="Unassembled WGS sequence"/>
</dbReference>
<comment type="function">
    <text evidence="9">Catalyzes the transfer of the phosphoribosyl group of 5-phosphorylribose-1-pyrophosphate (PRPP) to anthranilate to yield N-(5'-phosphoribosyl)-anthranilate (PRA).</text>
</comment>
<feature type="binding site" evidence="9">
    <location>
        <position position="224"/>
    </location>
    <ligand>
        <name>Mg(2+)</name>
        <dbReference type="ChEBI" id="CHEBI:18420"/>
        <label>1</label>
    </ligand>
</feature>
<dbReference type="EC" id="2.4.2.18" evidence="9"/>
<keyword evidence="13" id="KW-1185">Reference proteome</keyword>
<evidence type="ECO:0000256" key="1">
    <source>
        <dbReference type="ARBA" id="ARBA00004907"/>
    </source>
</evidence>
<comment type="similarity">
    <text evidence="8">In the C-terminal section; belongs to the anthranilate phosphoribosyltransferase family.</text>
</comment>
<protein>
    <recommendedName>
        <fullName evidence="9">Anthranilate phosphoribosyltransferase</fullName>
        <ecNumber evidence="9">2.4.2.18</ecNumber>
    </recommendedName>
</protein>
<dbReference type="GO" id="GO:0000162">
    <property type="term" value="P:L-tryptophan biosynthetic process"/>
    <property type="evidence" value="ECO:0007669"/>
    <property type="project" value="UniProtKB-UniRule"/>
</dbReference>
<dbReference type="InterPro" id="IPR035902">
    <property type="entry name" value="Nuc_phospho_transferase"/>
</dbReference>
<dbReference type="GO" id="GO:0005829">
    <property type="term" value="C:cytosol"/>
    <property type="evidence" value="ECO:0007669"/>
    <property type="project" value="TreeGrafter"/>
</dbReference>
<keyword evidence="5 9" id="KW-0822">Tryptophan biosynthesis</keyword>
<dbReference type="PANTHER" id="PTHR43285:SF2">
    <property type="entry name" value="ANTHRANILATE PHOSPHORIBOSYLTRANSFERASE"/>
    <property type="match status" value="1"/>
</dbReference>
<evidence type="ECO:0000256" key="3">
    <source>
        <dbReference type="ARBA" id="ARBA00022676"/>
    </source>
</evidence>
<keyword evidence="3 9" id="KW-0328">Glycosyltransferase</keyword>
<keyword evidence="2 9" id="KW-0028">Amino-acid biosynthesis</keyword>
<reference evidence="12 13" key="1">
    <citation type="submission" date="2017-02" db="EMBL/GenBank/DDBJ databases">
        <title>Draft genome sequence of Haemophilus felis CCUG 31170 type strain.</title>
        <authorList>
            <person name="Engstrom-Jakobsson H."/>
            <person name="Salva-Serra F."/>
            <person name="Thorell K."/>
            <person name="Gonzales-Siles L."/>
            <person name="Karlsson R."/>
            <person name="Boulund F."/>
            <person name="Engstrand L."/>
            <person name="Kristiansson E."/>
            <person name="Moore E."/>
        </authorList>
    </citation>
    <scope>NUCLEOTIDE SEQUENCE [LARGE SCALE GENOMIC DNA]</scope>
    <source>
        <strain evidence="12 13">CCUG 31170</strain>
    </source>
</reference>
<evidence type="ECO:0000259" key="11">
    <source>
        <dbReference type="Pfam" id="PF02885"/>
    </source>
</evidence>
<comment type="pathway">
    <text evidence="1 9">Amino-acid biosynthesis; L-tryptophan biosynthesis; L-tryptophan from chorismate: step 2/5.</text>
</comment>
<evidence type="ECO:0000256" key="8">
    <source>
        <dbReference type="ARBA" id="ARBA00061188"/>
    </source>
</evidence>
<evidence type="ECO:0000256" key="7">
    <source>
        <dbReference type="ARBA" id="ARBA00052328"/>
    </source>
</evidence>
<feature type="domain" description="Glycosyl transferase family 3" evidence="10">
    <location>
        <begin position="72"/>
        <end position="321"/>
    </location>
</feature>
<name>A0A1T0BB73_9PAST</name>
<dbReference type="EMBL" id="MUYB01000004">
    <property type="protein sequence ID" value="OOS07169.1"/>
    <property type="molecule type" value="Genomic_DNA"/>
</dbReference>
<keyword evidence="9" id="KW-0460">Magnesium</keyword>
<dbReference type="InterPro" id="IPR036320">
    <property type="entry name" value="Glycosyl_Trfase_fam3_N_dom_sf"/>
</dbReference>
<dbReference type="SUPFAM" id="SSF47648">
    <property type="entry name" value="Nucleoside phosphorylase/phosphoribosyltransferase N-terminal domain"/>
    <property type="match status" value="1"/>
</dbReference>
<dbReference type="STRING" id="123822.B0188_01215"/>
<sequence>MQQILSLLFDKQTLTQPQAEQLFQHILQGKLSDELLSAALIALKIRGETPAEICGAVTAAQQQAVAFPAVNYPFADIVGTGGDGANTINISTTAAIVCASMGMKIAKHGNRGVSSRTGSSDLLHALGVNLEMSPTLAKQALDDIGLCFLFAQQYHPGFKHVAPVRQALKTRTLFNLLGPLINPARPTRQLLGVYSKDLLVPYAQTVAGLAHQHSIIVHGSGLDEVALHGRTEVAEVKNGQISYYSLSPQDFGLQPQSLELLRGGDPAKNAQDVTAILQGKGKDAHNHAVAMNVAMVMKLFGQEDLRQNTAQALNHLASGDAFQALTRLTQY</sequence>
<comment type="caution">
    <text evidence="12">The sequence shown here is derived from an EMBL/GenBank/DDBJ whole genome shotgun (WGS) entry which is preliminary data.</text>
</comment>
<feature type="binding site" evidence="9">
    <location>
        <position position="119"/>
    </location>
    <ligand>
        <name>5-phospho-alpha-D-ribose 1-diphosphate</name>
        <dbReference type="ChEBI" id="CHEBI:58017"/>
    </ligand>
</feature>
<feature type="binding site" evidence="9">
    <location>
        <position position="223"/>
    </location>
    <ligand>
        <name>Mg(2+)</name>
        <dbReference type="ChEBI" id="CHEBI:18420"/>
        <label>2</label>
    </ligand>
</feature>
<dbReference type="GO" id="GO:0000287">
    <property type="term" value="F:magnesium ion binding"/>
    <property type="evidence" value="ECO:0007669"/>
    <property type="project" value="UniProtKB-UniRule"/>
</dbReference>
<evidence type="ECO:0000256" key="9">
    <source>
        <dbReference type="HAMAP-Rule" id="MF_00211"/>
    </source>
</evidence>
<dbReference type="InterPro" id="IPR005940">
    <property type="entry name" value="Anthranilate_Pribosyl_Tfrase"/>
</dbReference>
<gene>
    <name evidence="9" type="primary">trpD</name>
    <name evidence="12" type="ORF">B0188_01215</name>
</gene>
<dbReference type="UniPathway" id="UPA00035">
    <property type="reaction ID" value="UER00041"/>
</dbReference>
<feature type="binding site" evidence="9">
    <location>
        <position position="165"/>
    </location>
    <ligand>
        <name>anthranilate</name>
        <dbReference type="ChEBI" id="CHEBI:16567"/>
        <label>2</label>
    </ligand>
</feature>
<proteinExistence type="inferred from homology"/>
<comment type="similarity">
    <text evidence="9">Belongs to the anthranilate phosphoribosyltransferase family.</text>
</comment>
<comment type="cofactor">
    <cofactor evidence="9">
        <name>Mg(2+)</name>
        <dbReference type="ChEBI" id="CHEBI:18420"/>
    </cofactor>
    <text evidence="9">Binds 2 magnesium ions per monomer.</text>
</comment>
<dbReference type="AlphaFoldDB" id="A0A1T0BB73"/>
<dbReference type="Pfam" id="PF00591">
    <property type="entry name" value="Glycos_transf_3"/>
    <property type="match status" value="1"/>
</dbReference>
<feature type="binding site" evidence="9">
    <location>
        <begin position="82"/>
        <end position="83"/>
    </location>
    <ligand>
        <name>5-phospho-alpha-D-ribose 1-diphosphate</name>
        <dbReference type="ChEBI" id="CHEBI:58017"/>
    </ligand>
</feature>
<dbReference type="FunFam" id="3.40.1030.10:FF:000002">
    <property type="entry name" value="Anthranilate phosphoribosyltransferase"/>
    <property type="match status" value="1"/>
</dbReference>
<comment type="subunit">
    <text evidence="9">Homodimer.</text>
</comment>
<dbReference type="InterPro" id="IPR000312">
    <property type="entry name" value="Glycosyl_Trfase_fam3"/>
</dbReference>
<dbReference type="GO" id="GO:0004048">
    <property type="term" value="F:anthranilate phosphoribosyltransferase activity"/>
    <property type="evidence" value="ECO:0007669"/>
    <property type="project" value="UniProtKB-UniRule"/>
</dbReference>
<feature type="domain" description="Glycosyl transferase family 3 N-terminal" evidence="11">
    <location>
        <begin position="2"/>
        <end position="63"/>
    </location>
</feature>
<feature type="binding site" evidence="9">
    <location>
        <position position="224"/>
    </location>
    <ligand>
        <name>Mg(2+)</name>
        <dbReference type="ChEBI" id="CHEBI:18420"/>
        <label>2</label>
    </ligand>
</feature>
<dbReference type="InterPro" id="IPR017459">
    <property type="entry name" value="Glycosyl_Trfase_fam3_N_dom"/>
</dbReference>